<gene>
    <name evidence="2" type="primary">AAEL006684</name>
    <name evidence="2" type="ORF">TNCT_524022</name>
</gene>
<accession>A0A8X6HYA9</accession>
<proteinExistence type="predicted"/>
<dbReference type="Pfam" id="PF00855">
    <property type="entry name" value="PWWP"/>
    <property type="match status" value="1"/>
</dbReference>
<organism evidence="2 3">
    <name type="scientific">Trichonephila clavata</name>
    <name type="common">Joro spider</name>
    <name type="synonym">Nephila clavata</name>
    <dbReference type="NCBI Taxonomy" id="2740835"/>
    <lineage>
        <taxon>Eukaryota</taxon>
        <taxon>Metazoa</taxon>
        <taxon>Ecdysozoa</taxon>
        <taxon>Arthropoda</taxon>
        <taxon>Chelicerata</taxon>
        <taxon>Arachnida</taxon>
        <taxon>Araneae</taxon>
        <taxon>Araneomorphae</taxon>
        <taxon>Entelegynae</taxon>
        <taxon>Araneoidea</taxon>
        <taxon>Nephilidae</taxon>
        <taxon>Trichonephila</taxon>
    </lineage>
</organism>
<dbReference type="InterPro" id="IPR036291">
    <property type="entry name" value="NAD(P)-bd_dom_sf"/>
</dbReference>
<dbReference type="GO" id="GO:0003677">
    <property type="term" value="F:DNA binding"/>
    <property type="evidence" value="ECO:0007669"/>
    <property type="project" value="TreeGrafter"/>
</dbReference>
<comment type="caution">
    <text evidence="2">The sequence shown here is derived from an EMBL/GenBank/DDBJ whole genome shotgun (WGS) entry which is preliminary data.</text>
</comment>
<dbReference type="EMBL" id="BMAO01024379">
    <property type="protein sequence ID" value="GFQ94989.1"/>
    <property type="molecule type" value="Genomic_DNA"/>
</dbReference>
<evidence type="ECO:0000313" key="2">
    <source>
        <dbReference type="EMBL" id="GFQ94989.1"/>
    </source>
</evidence>
<dbReference type="SUPFAM" id="SSF63748">
    <property type="entry name" value="Tudor/PWWP/MBT"/>
    <property type="match status" value="1"/>
</dbReference>
<dbReference type="SUPFAM" id="SSF51735">
    <property type="entry name" value="NAD(P)-binding Rossmann-fold domains"/>
    <property type="match status" value="1"/>
</dbReference>
<dbReference type="PANTHER" id="PTHR43580:SF2">
    <property type="entry name" value="CYTOKINE-LIKE NUCLEAR FACTOR N-PAC"/>
    <property type="match status" value="1"/>
</dbReference>
<dbReference type="OrthoDB" id="6493824at2759"/>
<protein>
    <submittedName>
        <fullName evidence="2">Putative oxidoreductase GLYR1 homolog</fullName>
    </submittedName>
</protein>
<dbReference type="Proteomes" id="UP000887116">
    <property type="component" value="Unassembled WGS sequence"/>
</dbReference>
<dbReference type="InterPro" id="IPR000313">
    <property type="entry name" value="PWWP_dom"/>
</dbReference>
<dbReference type="GO" id="GO:0050661">
    <property type="term" value="F:NADP binding"/>
    <property type="evidence" value="ECO:0007669"/>
    <property type="project" value="InterPro"/>
</dbReference>
<dbReference type="GO" id="GO:0140673">
    <property type="term" value="P:transcription elongation-coupled chromatin remodeling"/>
    <property type="evidence" value="ECO:0007669"/>
    <property type="project" value="TreeGrafter"/>
</dbReference>
<dbReference type="GO" id="GO:0031491">
    <property type="term" value="F:nucleosome binding"/>
    <property type="evidence" value="ECO:0007669"/>
    <property type="project" value="TreeGrafter"/>
</dbReference>
<evidence type="ECO:0000313" key="3">
    <source>
        <dbReference type="Proteomes" id="UP000887116"/>
    </source>
</evidence>
<dbReference type="PROSITE" id="PS50812">
    <property type="entry name" value="PWWP"/>
    <property type="match status" value="1"/>
</dbReference>
<dbReference type="InterPro" id="IPR006115">
    <property type="entry name" value="6PGDH_NADP-bd"/>
</dbReference>
<dbReference type="InterPro" id="IPR013328">
    <property type="entry name" value="6PGD_dom2"/>
</dbReference>
<dbReference type="Gene3D" id="1.10.1040.10">
    <property type="entry name" value="N-(1-d-carboxylethyl)-l-norvaline Dehydrogenase, domain 2"/>
    <property type="match status" value="1"/>
</dbReference>
<reference evidence="2" key="1">
    <citation type="submission" date="2020-07" db="EMBL/GenBank/DDBJ databases">
        <title>Multicomponent nature underlies the extraordinary mechanical properties of spider dragline silk.</title>
        <authorList>
            <person name="Kono N."/>
            <person name="Nakamura H."/>
            <person name="Mori M."/>
            <person name="Yoshida Y."/>
            <person name="Ohtoshi R."/>
            <person name="Malay A.D."/>
            <person name="Moran D.A.P."/>
            <person name="Tomita M."/>
            <person name="Numata K."/>
            <person name="Arakawa K."/>
        </authorList>
    </citation>
    <scope>NUCLEOTIDE SEQUENCE</scope>
</reference>
<dbReference type="InterPro" id="IPR051265">
    <property type="entry name" value="HIBADH-related_NP60_sf"/>
</dbReference>
<dbReference type="GO" id="GO:0000785">
    <property type="term" value="C:chromatin"/>
    <property type="evidence" value="ECO:0007669"/>
    <property type="project" value="TreeGrafter"/>
</dbReference>
<sequence length="474" mass="52859">MAKDFGINELVCVKWNQAFWPGKIVNSDLGYKLSVNKVPHHHVRFFGSGRYAWVLDKDIVSYSEKMLQSCSEIKSALYEKAMKEIKKESLVFQKGKKKETKGEGNNIVEESGVKLSEEKIHKKDQKWYAAKIPRKVQKQCAVDQLNRENTFSIENPCVPESSFEAVDQSLSCPLSPPIKAKYNEATSKKIGFMGLGEMGQIIVKNLINTGHNVTVWNRSSMKCEKFVKAGAVQARTPADLVEKCDITFSCLSGSEAVRDVFSGTDGILSGINKFKNSNKSYVELSTLDIMTSEEIGGKIQQSGWRYLDAPLCGTKLQASSGTLLIPVSGDLEVLKDCESCFSAMANNIYYMNSVIGSATKANILINMSFSSTFAYLRESLGLMKQCGLSMRKFCEFLEDSPTSFDLESGSHLRFLKEFFYSEPKHQEKILDLALSAANSCDESLFLTKALREYMKKAKLFASPNPDMSVHLGTK</sequence>
<dbReference type="Pfam" id="PF03446">
    <property type="entry name" value="NAD_binding_2"/>
    <property type="match status" value="1"/>
</dbReference>
<dbReference type="PANTHER" id="PTHR43580">
    <property type="entry name" value="OXIDOREDUCTASE GLYR1-RELATED"/>
    <property type="match status" value="1"/>
</dbReference>
<feature type="domain" description="PWWP" evidence="1">
    <location>
        <begin position="19"/>
        <end position="65"/>
    </location>
</feature>
<dbReference type="Gene3D" id="2.30.30.140">
    <property type="match status" value="1"/>
</dbReference>
<dbReference type="AlphaFoldDB" id="A0A8X6HYA9"/>
<keyword evidence="3" id="KW-1185">Reference proteome</keyword>
<name>A0A8X6HYA9_TRICU</name>
<dbReference type="Gene3D" id="3.40.50.720">
    <property type="entry name" value="NAD(P)-binding Rossmann-like Domain"/>
    <property type="match status" value="1"/>
</dbReference>
<evidence type="ECO:0000259" key="1">
    <source>
        <dbReference type="PROSITE" id="PS50812"/>
    </source>
</evidence>